<accession>A0A8X6Y3N5</accession>
<protein>
    <submittedName>
        <fullName evidence="1">Uncharacterized protein</fullName>
    </submittedName>
</protein>
<gene>
    <name evidence="1" type="ORF">TNIN_29581</name>
</gene>
<name>A0A8X6Y3N5_9ARAC</name>
<dbReference type="AlphaFoldDB" id="A0A8X6Y3N5"/>
<evidence type="ECO:0000313" key="2">
    <source>
        <dbReference type="Proteomes" id="UP000886998"/>
    </source>
</evidence>
<evidence type="ECO:0000313" key="1">
    <source>
        <dbReference type="EMBL" id="GFY63722.1"/>
    </source>
</evidence>
<organism evidence="1 2">
    <name type="scientific">Trichonephila inaurata madagascariensis</name>
    <dbReference type="NCBI Taxonomy" id="2747483"/>
    <lineage>
        <taxon>Eukaryota</taxon>
        <taxon>Metazoa</taxon>
        <taxon>Ecdysozoa</taxon>
        <taxon>Arthropoda</taxon>
        <taxon>Chelicerata</taxon>
        <taxon>Arachnida</taxon>
        <taxon>Araneae</taxon>
        <taxon>Araneomorphae</taxon>
        <taxon>Entelegynae</taxon>
        <taxon>Araneoidea</taxon>
        <taxon>Nephilidae</taxon>
        <taxon>Trichonephila</taxon>
        <taxon>Trichonephila inaurata</taxon>
    </lineage>
</organism>
<comment type="caution">
    <text evidence="1">The sequence shown here is derived from an EMBL/GenBank/DDBJ whole genome shotgun (WGS) entry which is preliminary data.</text>
</comment>
<sequence length="114" mass="12849">MHKVKPEYCHHAKIDTYLGKRLRPCTQSSLAQLLQQVQDVLGVYVSDVRIVLRLATSGLHSLLKLKRLPLIQRRQNYTLILGCKMFSNRITSVSTRVAVATGHMACRASSYPIS</sequence>
<proteinExistence type="predicted"/>
<reference evidence="1" key="1">
    <citation type="submission" date="2020-08" db="EMBL/GenBank/DDBJ databases">
        <title>Multicomponent nature underlies the extraordinary mechanical properties of spider dragline silk.</title>
        <authorList>
            <person name="Kono N."/>
            <person name="Nakamura H."/>
            <person name="Mori M."/>
            <person name="Yoshida Y."/>
            <person name="Ohtoshi R."/>
            <person name="Malay A.D."/>
            <person name="Moran D.A.P."/>
            <person name="Tomita M."/>
            <person name="Numata K."/>
            <person name="Arakawa K."/>
        </authorList>
    </citation>
    <scope>NUCLEOTIDE SEQUENCE</scope>
</reference>
<dbReference type="EMBL" id="BMAV01014908">
    <property type="protein sequence ID" value="GFY63722.1"/>
    <property type="molecule type" value="Genomic_DNA"/>
</dbReference>
<dbReference type="Proteomes" id="UP000886998">
    <property type="component" value="Unassembled WGS sequence"/>
</dbReference>
<keyword evidence="2" id="KW-1185">Reference proteome</keyword>